<feature type="transmembrane region" description="Helical" evidence="9">
    <location>
        <begin position="398"/>
        <end position="416"/>
    </location>
</feature>
<accession>A0A1G8V0G3</accession>
<dbReference type="InterPro" id="IPR000060">
    <property type="entry name" value="BCCT_transptr"/>
</dbReference>
<dbReference type="AlphaFoldDB" id="A0A1G8V0G3"/>
<dbReference type="Proteomes" id="UP000199433">
    <property type="component" value="Unassembled WGS sequence"/>
</dbReference>
<feature type="transmembrane region" description="Helical" evidence="9">
    <location>
        <begin position="551"/>
        <end position="572"/>
    </location>
</feature>
<feature type="transmembrane region" description="Helical" evidence="9">
    <location>
        <begin position="168"/>
        <end position="189"/>
    </location>
</feature>
<name>A0A1G8V0G3_9LACT</name>
<dbReference type="GO" id="GO:0005886">
    <property type="term" value="C:plasma membrane"/>
    <property type="evidence" value="ECO:0007669"/>
    <property type="project" value="UniProtKB-SubCell"/>
</dbReference>
<keyword evidence="6 9" id="KW-1133">Transmembrane helix</keyword>
<dbReference type="PANTHER" id="PTHR30047">
    <property type="entry name" value="HIGH-AFFINITY CHOLINE TRANSPORT PROTEIN-RELATED"/>
    <property type="match status" value="1"/>
</dbReference>
<feature type="transmembrane region" description="Helical" evidence="9">
    <location>
        <begin position="472"/>
        <end position="499"/>
    </location>
</feature>
<keyword evidence="4" id="KW-1003">Cell membrane</keyword>
<keyword evidence="7 9" id="KW-0472">Membrane</keyword>
<feature type="transmembrane region" description="Helical" evidence="9">
    <location>
        <begin position="97"/>
        <end position="117"/>
    </location>
</feature>
<feature type="transmembrane region" description="Helical" evidence="9">
    <location>
        <begin position="310"/>
        <end position="331"/>
    </location>
</feature>
<organism evidence="10 11">
    <name type="scientific">Alkalibacterium thalassium</name>
    <dbReference type="NCBI Taxonomy" id="426701"/>
    <lineage>
        <taxon>Bacteria</taxon>
        <taxon>Bacillati</taxon>
        <taxon>Bacillota</taxon>
        <taxon>Bacilli</taxon>
        <taxon>Lactobacillales</taxon>
        <taxon>Carnobacteriaceae</taxon>
        <taxon>Alkalibacterium</taxon>
    </lineage>
</organism>
<feature type="transmembrane region" description="Helical" evidence="9">
    <location>
        <begin position="226"/>
        <end position="244"/>
    </location>
</feature>
<feature type="compositionally biased region" description="Basic and acidic residues" evidence="8">
    <location>
        <begin position="18"/>
        <end position="27"/>
    </location>
</feature>
<dbReference type="InterPro" id="IPR018093">
    <property type="entry name" value="BCCT_CS"/>
</dbReference>
<sequence>MNKKDRHEKKEKKKKEKRHDTEFDRRLESERQLAKKLRKEEVRARKEAIKNREKFKGLQIKPTVSLFDEEGREEVGERNWEGFGFDIHPEVTITSSIILVIFIAVTLLFPAQAQFFFENTLDIISNTTGWLMIFSANIFIIAALYFAFGRYGSIVIGGKKAKPEFSRFAWYAMLLSAGMGIGLLFWSVAEPITHLGVPSPMFGGINPNSPEAAQSAMASTFFHWGIHPWAIYAIVGLGLAFFSYNKGLPLTIRSLFYPLIGNKIYGLWGNIIDILSVLATLMGLATSLGLGVAQVNAGLNHLFGISISTTMQVILIAVITGFATISVVMGLDGGVKRLSEINMVLAGIFLLFVLIAGPTVYIMSGFTQNVGFYMANFVEMSLWTETFRDTNWQGAWTVFYWAWWISWSPFVGMFIARVSKGRTVKEFVVGVIIIPTAISFIWMSVFGGTAIFQQLNGISDLTSVVNIDESLALFALLENLPFSAILSFVGIILVVVFFVTSSDSGSLVVDHLTSGGKLDSPVPQRIFWAAMEGVVAATLLVGGGLDALQTASVITGLPFTLVLLVMIYSLYLGLRQEFLIERAVNQKLKKVTDDHIITEVIQSRVHDEALVDAVTEKLVEERNRIDDEPRIIEEISEEDNEDVTDQ</sequence>
<proteinExistence type="inferred from homology"/>
<keyword evidence="11" id="KW-1185">Reference proteome</keyword>
<dbReference type="STRING" id="426701.SAMN04488098_100110"/>
<evidence type="ECO:0000256" key="7">
    <source>
        <dbReference type="ARBA" id="ARBA00023136"/>
    </source>
</evidence>
<evidence type="ECO:0000256" key="4">
    <source>
        <dbReference type="ARBA" id="ARBA00022475"/>
    </source>
</evidence>
<evidence type="ECO:0000256" key="1">
    <source>
        <dbReference type="ARBA" id="ARBA00004651"/>
    </source>
</evidence>
<feature type="transmembrane region" description="Helical" evidence="9">
    <location>
        <begin position="265"/>
        <end position="290"/>
    </location>
</feature>
<dbReference type="NCBIfam" id="TIGR00842">
    <property type="entry name" value="bcct"/>
    <property type="match status" value="1"/>
</dbReference>
<feature type="compositionally biased region" description="Basic residues" evidence="8">
    <location>
        <begin position="1"/>
        <end position="17"/>
    </location>
</feature>
<evidence type="ECO:0000313" key="11">
    <source>
        <dbReference type="Proteomes" id="UP000199433"/>
    </source>
</evidence>
<keyword evidence="3" id="KW-0813">Transport</keyword>
<dbReference type="GO" id="GO:0022857">
    <property type="term" value="F:transmembrane transporter activity"/>
    <property type="evidence" value="ECO:0007669"/>
    <property type="project" value="InterPro"/>
</dbReference>
<reference evidence="11" key="1">
    <citation type="submission" date="2016-10" db="EMBL/GenBank/DDBJ databases">
        <authorList>
            <person name="Varghese N."/>
            <person name="Submissions S."/>
        </authorList>
    </citation>
    <scope>NUCLEOTIDE SEQUENCE [LARGE SCALE GENOMIC DNA]</scope>
    <source>
        <strain evidence="11">DSM 19181</strain>
    </source>
</reference>
<feature type="transmembrane region" description="Helical" evidence="9">
    <location>
        <begin position="526"/>
        <end position="545"/>
    </location>
</feature>
<feature type="region of interest" description="Disordered" evidence="8">
    <location>
        <begin position="1"/>
        <end position="27"/>
    </location>
</feature>
<dbReference type="Pfam" id="PF02028">
    <property type="entry name" value="BCCT"/>
    <property type="match status" value="1"/>
</dbReference>
<evidence type="ECO:0000256" key="2">
    <source>
        <dbReference type="ARBA" id="ARBA00005658"/>
    </source>
</evidence>
<feature type="transmembrane region" description="Helical" evidence="9">
    <location>
        <begin position="428"/>
        <end position="452"/>
    </location>
</feature>
<evidence type="ECO:0000256" key="3">
    <source>
        <dbReference type="ARBA" id="ARBA00022448"/>
    </source>
</evidence>
<evidence type="ECO:0000256" key="6">
    <source>
        <dbReference type="ARBA" id="ARBA00022989"/>
    </source>
</evidence>
<comment type="subcellular location">
    <subcellularLocation>
        <location evidence="1">Cell membrane</location>
        <topology evidence="1">Multi-pass membrane protein</topology>
    </subcellularLocation>
</comment>
<evidence type="ECO:0000256" key="9">
    <source>
        <dbReference type="SAM" id="Phobius"/>
    </source>
</evidence>
<feature type="transmembrane region" description="Helical" evidence="9">
    <location>
        <begin position="343"/>
        <end position="364"/>
    </location>
</feature>
<dbReference type="EMBL" id="FNFK01000001">
    <property type="protein sequence ID" value="SDJ59561.1"/>
    <property type="molecule type" value="Genomic_DNA"/>
</dbReference>
<gene>
    <name evidence="10" type="ORF">SAMN04488098_100110</name>
</gene>
<evidence type="ECO:0000313" key="10">
    <source>
        <dbReference type="EMBL" id="SDJ59561.1"/>
    </source>
</evidence>
<feature type="transmembrane region" description="Helical" evidence="9">
    <location>
        <begin position="129"/>
        <end position="148"/>
    </location>
</feature>
<comment type="similarity">
    <text evidence="2">Belongs to the BCCT transporter (TC 2.A.15) family.</text>
</comment>
<evidence type="ECO:0000256" key="5">
    <source>
        <dbReference type="ARBA" id="ARBA00022692"/>
    </source>
</evidence>
<protein>
    <submittedName>
        <fullName evidence="10">Choline/glycine/proline betaine transport protein</fullName>
    </submittedName>
</protein>
<evidence type="ECO:0000256" key="8">
    <source>
        <dbReference type="SAM" id="MobiDB-lite"/>
    </source>
</evidence>
<dbReference type="RefSeq" id="WP_245682981.1">
    <property type="nucleotide sequence ID" value="NZ_FNFK01000001.1"/>
</dbReference>
<dbReference type="PROSITE" id="PS01303">
    <property type="entry name" value="BCCT"/>
    <property type="match status" value="1"/>
</dbReference>
<dbReference type="PANTHER" id="PTHR30047:SF7">
    <property type="entry name" value="HIGH-AFFINITY CHOLINE TRANSPORT PROTEIN"/>
    <property type="match status" value="1"/>
</dbReference>
<keyword evidence="5 9" id="KW-0812">Transmembrane</keyword>